<gene>
    <name evidence="1" type="ORF">CDAUBV1_LOCUS16717</name>
</gene>
<dbReference type="AlphaFoldDB" id="A0AAV2TZG3"/>
<protein>
    <submittedName>
        <fullName evidence="1">Uncharacterized protein</fullName>
    </submittedName>
</protein>
<evidence type="ECO:0000313" key="2">
    <source>
        <dbReference type="Proteomes" id="UP001497525"/>
    </source>
</evidence>
<dbReference type="EMBL" id="CAXLJL010000878">
    <property type="protein sequence ID" value="CAL5141478.1"/>
    <property type="molecule type" value="Genomic_DNA"/>
</dbReference>
<evidence type="ECO:0000313" key="1">
    <source>
        <dbReference type="EMBL" id="CAL5141478.1"/>
    </source>
</evidence>
<sequence>MWNLTNRCELSLGGKTMIKERPEPKIRISSTRGTLLTNFHFWAVIDPLLVGSNKSERGEEGYADSHRWTQ</sequence>
<organism evidence="1 2">
    <name type="scientific">Calicophoron daubneyi</name>
    <name type="common">Rumen fluke</name>
    <name type="synonym">Paramphistomum daubneyi</name>
    <dbReference type="NCBI Taxonomy" id="300641"/>
    <lineage>
        <taxon>Eukaryota</taxon>
        <taxon>Metazoa</taxon>
        <taxon>Spiralia</taxon>
        <taxon>Lophotrochozoa</taxon>
        <taxon>Platyhelminthes</taxon>
        <taxon>Trematoda</taxon>
        <taxon>Digenea</taxon>
        <taxon>Plagiorchiida</taxon>
        <taxon>Pronocephalata</taxon>
        <taxon>Paramphistomoidea</taxon>
        <taxon>Paramphistomidae</taxon>
        <taxon>Calicophoron</taxon>
    </lineage>
</organism>
<name>A0AAV2TZG3_CALDB</name>
<dbReference type="Proteomes" id="UP001497525">
    <property type="component" value="Unassembled WGS sequence"/>
</dbReference>
<comment type="caution">
    <text evidence="1">The sequence shown here is derived from an EMBL/GenBank/DDBJ whole genome shotgun (WGS) entry which is preliminary data.</text>
</comment>
<reference evidence="1" key="1">
    <citation type="submission" date="2024-06" db="EMBL/GenBank/DDBJ databases">
        <authorList>
            <person name="Liu X."/>
            <person name="Lenzi L."/>
            <person name="Haldenby T S."/>
            <person name="Uol C."/>
        </authorList>
    </citation>
    <scope>NUCLEOTIDE SEQUENCE</scope>
</reference>
<accession>A0AAV2TZG3</accession>
<proteinExistence type="predicted"/>